<dbReference type="Pfam" id="PF13302">
    <property type="entry name" value="Acetyltransf_3"/>
    <property type="match status" value="1"/>
</dbReference>
<dbReference type="GO" id="GO:0016747">
    <property type="term" value="F:acyltransferase activity, transferring groups other than amino-acyl groups"/>
    <property type="evidence" value="ECO:0007669"/>
    <property type="project" value="InterPro"/>
</dbReference>
<dbReference type="eggNOG" id="COG1670">
    <property type="taxonomic scope" value="Bacteria"/>
</dbReference>
<dbReference type="EMBL" id="AQRA01000004">
    <property type="protein sequence ID" value="EZH74060.1"/>
    <property type="molecule type" value="Genomic_DNA"/>
</dbReference>
<evidence type="ECO:0000259" key="1">
    <source>
        <dbReference type="Pfam" id="PF13302"/>
    </source>
</evidence>
<feature type="domain" description="N-acetyltransferase" evidence="1">
    <location>
        <begin position="9"/>
        <end position="148"/>
    </location>
</feature>
<dbReference type="InterPro" id="IPR016181">
    <property type="entry name" value="Acyl_CoA_acyltransferase"/>
</dbReference>
<dbReference type="PANTHER" id="PTHR43792">
    <property type="entry name" value="GNAT FAMILY, PUTATIVE (AFU_ORTHOLOGUE AFUA_3G00765)-RELATED-RELATED"/>
    <property type="match status" value="1"/>
</dbReference>
<dbReference type="OrthoDB" id="9811523at2"/>
<dbReference type="SUPFAM" id="SSF55729">
    <property type="entry name" value="Acyl-CoA N-acyltransferases (Nat)"/>
    <property type="match status" value="1"/>
</dbReference>
<comment type="caution">
    <text evidence="2">The sequence shown here is derived from an EMBL/GenBank/DDBJ whole genome shotgun (WGS) entry which is preliminary data.</text>
</comment>
<dbReference type="PANTHER" id="PTHR43792:SF1">
    <property type="entry name" value="N-ACETYLTRANSFERASE DOMAIN-CONTAINING PROTEIN"/>
    <property type="match status" value="1"/>
</dbReference>
<dbReference type="AlphaFoldDB" id="A0A023BVS0"/>
<dbReference type="Proteomes" id="UP000023541">
    <property type="component" value="Unassembled WGS sequence"/>
</dbReference>
<evidence type="ECO:0000313" key="2">
    <source>
        <dbReference type="EMBL" id="EZH74060.1"/>
    </source>
</evidence>
<proteinExistence type="predicted"/>
<protein>
    <recommendedName>
        <fullName evidence="1">N-acetyltransferase domain-containing protein</fullName>
    </recommendedName>
</protein>
<sequence>MFPELQTERLFLRQLKESDDQVILFLRSNEIVNTYVKRPKTNTKEEAINFINKINKGIDQQDWLFWGITIKDNPELIGTICLWNFSEDKKIAEVGYDLHPKFYKQGIMNEALISILDYGFTTLGLDRIEAFTHKNNEASKKLLIRNNFNHIEDRIDNDNPDNVIFSISK</sequence>
<dbReference type="InterPro" id="IPR000182">
    <property type="entry name" value="GNAT_dom"/>
</dbReference>
<dbReference type="Gene3D" id="3.40.630.30">
    <property type="match status" value="1"/>
</dbReference>
<reference evidence="2 3" key="1">
    <citation type="submission" date="2014-04" db="EMBL/GenBank/DDBJ databases">
        <title>Aquimarina sp. 22II-S11-z7 Genome Sequencing.</title>
        <authorList>
            <person name="Lai Q."/>
        </authorList>
    </citation>
    <scope>NUCLEOTIDE SEQUENCE [LARGE SCALE GENOMIC DNA]</scope>
    <source>
        <strain evidence="2 3">22II-S11-z7</strain>
    </source>
</reference>
<gene>
    <name evidence="2" type="ORF">ATO12_14390</name>
</gene>
<dbReference type="InterPro" id="IPR051531">
    <property type="entry name" value="N-acetyltransferase"/>
</dbReference>
<organism evidence="2 3">
    <name type="scientific">Aquimarina atlantica</name>
    <dbReference type="NCBI Taxonomy" id="1317122"/>
    <lineage>
        <taxon>Bacteria</taxon>
        <taxon>Pseudomonadati</taxon>
        <taxon>Bacteroidota</taxon>
        <taxon>Flavobacteriia</taxon>
        <taxon>Flavobacteriales</taxon>
        <taxon>Flavobacteriaceae</taxon>
        <taxon>Aquimarina</taxon>
    </lineage>
</organism>
<accession>A0A023BVS0</accession>
<name>A0A023BVS0_9FLAO</name>
<evidence type="ECO:0000313" key="3">
    <source>
        <dbReference type="Proteomes" id="UP000023541"/>
    </source>
</evidence>
<dbReference type="STRING" id="1317122.ATO12_14390"/>
<keyword evidence="3" id="KW-1185">Reference proteome</keyword>
<dbReference type="RefSeq" id="WP_034241579.1">
    <property type="nucleotide sequence ID" value="NZ_AQRA01000004.1"/>
</dbReference>